<dbReference type="InterPro" id="IPR051552">
    <property type="entry name" value="HptR"/>
</dbReference>
<evidence type="ECO:0000313" key="12">
    <source>
        <dbReference type="EMBL" id="VBB07371.1"/>
    </source>
</evidence>
<dbReference type="PANTHER" id="PTHR42713:SF3">
    <property type="entry name" value="TRANSCRIPTIONAL REGULATORY PROTEIN HPTR"/>
    <property type="match status" value="1"/>
</dbReference>
<dbReference type="InterPro" id="IPR000160">
    <property type="entry name" value="GGDEF_dom"/>
</dbReference>
<dbReference type="InterPro" id="IPR009057">
    <property type="entry name" value="Homeodomain-like_sf"/>
</dbReference>
<keyword evidence="5" id="KW-0805">Transcription regulation</keyword>
<dbReference type="AlphaFoldDB" id="A0A498R7K9"/>
<accession>A0A498R7K9</accession>
<evidence type="ECO:0000256" key="5">
    <source>
        <dbReference type="ARBA" id="ARBA00023015"/>
    </source>
</evidence>
<feature type="domain" description="HTH araC/xylS-type" evidence="9">
    <location>
        <begin position="434"/>
        <end position="532"/>
    </location>
</feature>
<feature type="modified residue" description="4-aspartylphosphate" evidence="8">
    <location>
        <position position="55"/>
    </location>
</feature>
<dbReference type="GO" id="GO:0003700">
    <property type="term" value="F:DNA-binding transcription factor activity"/>
    <property type="evidence" value="ECO:0007669"/>
    <property type="project" value="InterPro"/>
</dbReference>
<dbReference type="RefSeq" id="WP_122628312.1">
    <property type="nucleotide sequence ID" value="NZ_UPPP01000073.1"/>
</dbReference>
<feature type="domain" description="Response regulatory" evidence="10">
    <location>
        <begin position="3"/>
        <end position="120"/>
    </location>
</feature>
<dbReference type="PROSITE" id="PS50110">
    <property type="entry name" value="RESPONSE_REGULATORY"/>
    <property type="match status" value="1"/>
</dbReference>
<comment type="subcellular location">
    <subcellularLocation>
        <location evidence="1">Cytoplasm</location>
    </subcellularLocation>
</comment>
<dbReference type="EMBL" id="UPPP01000073">
    <property type="protein sequence ID" value="VBB07371.1"/>
    <property type="molecule type" value="Genomic_DNA"/>
</dbReference>
<evidence type="ECO:0000256" key="6">
    <source>
        <dbReference type="ARBA" id="ARBA00023125"/>
    </source>
</evidence>
<keyword evidence="3 8" id="KW-0597">Phosphoprotein</keyword>
<feature type="domain" description="GGDEF" evidence="11">
    <location>
        <begin position="174"/>
        <end position="308"/>
    </location>
</feature>
<dbReference type="Pfam" id="PF00072">
    <property type="entry name" value="Response_reg"/>
    <property type="match status" value="1"/>
</dbReference>
<keyword evidence="4" id="KW-0902">Two-component regulatory system</keyword>
<keyword evidence="6" id="KW-0238">DNA-binding</keyword>
<dbReference type="PROSITE" id="PS01124">
    <property type="entry name" value="HTH_ARAC_FAMILY_2"/>
    <property type="match status" value="1"/>
</dbReference>
<dbReference type="Gene3D" id="3.40.50.2300">
    <property type="match status" value="1"/>
</dbReference>
<evidence type="ECO:0000256" key="3">
    <source>
        <dbReference type="ARBA" id="ARBA00022553"/>
    </source>
</evidence>
<evidence type="ECO:0000259" key="9">
    <source>
        <dbReference type="PROSITE" id="PS01124"/>
    </source>
</evidence>
<gene>
    <name evidence="12" type="ORF">LUCI_2615</name>
</gene>
<evidence type="ECO:0000313" key="13">
    <source>
        <dbReference type="Proteomes" id="UP000277811"/>
    </source>
</evidence>
<keyword evidence="2" id="KW-0963">Cytoplasm</keyword>
<dbReference type="Pfam" id="PF12833">
    <property type="entry name" value="HTH_18"/>
    <property type="match status" value="1"/>
</dbReference>
<evidence type="ECO:0000256" key="7">
    <source>
        <dbReference type="ARBA" id="ARBA00023163"/>
    </source>
</evidence>
<dbReference type="GO" id="GO:0005737">
    <property type="term" value="C:cytoplasm"/>
    <property type="evidence" value="ECO:0007669"/>
    <property type="project" value="UniProtKB-SubCell"/>
</dbReference>
<dbReference type="InterPro" id="IPR001789">
    <property type="entry name" value="Sig_transdc_resp-reg_receiver"/>
</dbReference>
<proteinExistence type="predicted"/>
<organism evidence="12 13">
    <name type="scientific">Lucifera butyrica</name>
    <dbReference type="NCBI Taxonomy" id="1351585"/>
    <lineage>
        <taxon>Bacteria</taxon>
        <taxon>Bacillati</taxon>
        <taxon>Bacillota</taxon>
        <taxon>Negativicutes</taxon>
        <taxon>Veillonellales</taxon>
        <taxon>Veillonellaceae</taxon>
        <taxon>Lucifera</taxon>
    </lineage>
</organism>
<dbReference type="SMART" id="SM00342">
    <property type="entry name" value="HTH_ARAC"/>
    <property type="match status" value="1"/>
</dbReference>
<evidence type="ECO:0000256" key="2">
    <source>
        <dbReference type="ARBA" id="ARBA00022490"/>
    </source>
</evidence>
<name>A0A498R7K9_9FIRM</name>
<evidence type="ECO:0000259" key="11">
    <source>
        <dbReference type="PROSITE" id="PS50887"/>
    </source>
</evidence>
<keyword evidence="7" id="KW-0804">Transcription</keyword>
<dbReference type="SUPFAM" id="SSF52172">
    <property type="entry name" value="CheY-like"/>
    <property type="match status" value="1"/>
</dbReference>
<evidence type="ECO:0000256" key="8">
    <source>
        <dbReference type="PROSITE-ProRule" id="PRU00169"/>
    </source>
</evidence>
<dbReference type="GO" id="GO:0043565">
    <property type="term" value="F:sequence-specific DNA binding"/>
    <property type="evidence" value="ECO:0007669"/>
    <property type="project" value="InterPro"/>
</dbReference>
<dbReference type="OrthoDB" id="324626at2"/>
<evidence type="ECO:0000259" key="10">
    <source>
        <dbReference type="PROSITE" id="PS50110"/>
    </source>
</evidence>
<dbReference type="InterPro" id="IPR011006">
    <property type="entry name" value="CheY-like_superfamily"/>
</dbReference>
<dbReference type="Gene3D" id="1.10.10.60">
    <property type="entry name" value="Homeodomain-like"/>
    <property type="match status" value="2"/>
</dbReference>
<sequence length="537" mass="61695">MFKVLLVDDDFTARTNVKTMIDWEQNGFVLCGEATNGQTAIQLIQDELPDIVITDMSMPLLDGVELIEYIAATYPDMKTVALSGYDDFDYVKNSLKNGAVDYLLKHRLDSTSLLEVLKSASEQINRKHRLMEQLVRSREILQHDLIRQLVLGNIRDKTGIKAKIKELELPVEDGSLSLAVVAIDDFRLIKERFTETEVRGLIASLADLTEEILQDMGHAVMSFVDDGKFIILFSFGNIRSELYIYNHVGTTVNRIRASIKRYLNITACFSLGRSFYKISDMDRFYKEANEKLNEKMIAGRDRIFREPANLKSTVDFFNLDLKDEKQIMLAVKARDMTRVSQELTVIFDRIAELGVSYKSIQMICVELIGVANRIARESSLDIQEIYSNKDIPYEEMKKHETIIDVKEWICGVYERLIQLLPGADINPNYTEPTRKAVAYIWQNYARAISLNQAAEHIGVNSSYLSRIFKEDCGTGFAEYLNNIRVKQAQYLMERTDTKLKEIVSQVGFNNYTYFFKVFKMVVGITPLEYKEKCQRNA</sequence>
<dbReference type="CDD" id="cd17536">
    <property type="entry name" value="REC_YesN-like"/>
    <property type="match status" value="1"/>
</dbReference>
<dbReference type="InterPro" id="IPR018060">
    <property type="entry name" value="HTH_AraC"/>
</dbReference>
<keyword evidence="13" id="KW-1185">Reference proteome</keyword>
<reference evidence="12 13" key="1">
    <citation type="submission" date="2018-06" db="EMBL/GenBank/DDBJ databases">
        <authorList>
            <person name="Strepis N."/>
        </authorList>
    </citation>
    <scope>NUCLEOTIDE SEQUENCE [LARGE SCALE GENOMIC DNA]</scope>
    <source>
        <strain evidence="12">LUCI</strain>
    </source>
</reference>
<evidence type="ECO:0000256" key="4">
    <source>
        <dbReference type="ARBA" id="ARBA00023012"/>
    </source>
</evidence>
<dbReference type="PROSITE" id="PS50887">
    <property type="entry name" value="GGDEF"/>
    <property type="match status" value="1"/>
</dbReference>
<evidence type="ECO:0008006" key="14">
    <source>
        <dbReference type="Google" id="ProtNLM"/>
    </source>
</evidence>
<dbReference type="GO" id="GO:0000160">
    <property type="term" value="P:phosphorelay signal transduction system"/>
    <property type="evidence" value="ECO:0007669"/>
    <property type="project" value="UniProtKB-KW"/>
</dbReference>
<protein>
    <recommendedName>
        <fullName evidence="14">Transcription regulator hth arac- type</fullName>
    </recommendedName>
</protein>
<dbReference type="PANTHER" id="PTHR42713">
    <property type="entry name" value="HISTIDINE KINASE-RELATED"/>
    <property type="match status" value="1"/>
</dbReference>
<dbReference type="Proteomes" id="UP000277811">
    <property type="component" value="Unassembled WGS sequence"/>
</dbReference>
<dbReference type="SUPFAM" id="SSF46689">
    <property type="entry name" value="Homeodomain-like"/>
    <property type="match status" value="2"/>
</dbReference>
<dbReference type="SMART" id="SM00448">
    <property type="entry name" value="REC"/>
    <property type="match status" value="1"/>
</dbReference>
<evidence type="ECO:0000256" key="1">
    <source>
        <dbReference type="ARBA" id="ARBA00004496"/>
    </source>
</evidence>